<dbReference type="Gene3D" id="3.20.20.370">
    <property type="entry name" value="Glycoside hydrolase/deacetylase"/>
    <property type="match status" value="1"/>
</dbReference>
<evidence type="ECO:0000313" key="5">
    <source>
        <dbReference type="Proteomes" id="UP000005387"/>
    </source>
</evidence>
<proteinExistence type="predicted"/>
<protein>
    <submittedName>
        <fullName evidence="4">Polysaccharide deacetylase</fullName>
    </submittedName>
</protein>
<dbReference type="GO" id="GO:0005975">
    <property type="term" value="P:carbohydrate metabolic process"/>
    <property type="evidence" value="ECO:0007669"/>
    <property type="project" value="InterPro"/>
</dbReference>
<dbReference type="PROSITE" id="PS51677">
    <property type="entry name" value="NODB"/>
    <property type="match status" value="1"/>
</dbReference>
<dbReference type="Pfam" id="PF01522">
    <property type="entry name" value="Polysacc_deac_1"/>
    <property type="match status" value="1"/>
</dbReference>
<dbReference type="RefSeq" id="WP_006040338.1">
    <property type="nucleotide sequence ID" value="NZ_AEDD01000013.1"/>
</dbReference>
<evidence type="ECO:0000313" key="4">
    <source>
        <dbReference type="EMBL" id="EFM08890.1"/>
    </source>
</evidence>
<dbReference type="CDD" id="cd10917">
    <property type="entry name" value="CE4_NodB_like_6s_7s"/>
    <property type="match status" value="1"/>
</dbReference>
<accession>E0IFB4</accession>
<dbReference type="SUPFAM" id="SSF88713">
    <property type="entry name" value="Glycoside hydrolase/deacetylase"/>
    <property type="match status" value="1"/>
</dbReference>
<dbReference type="InterPro" id="IPR002509">
    <property type="entry name" value="NODB_dom"/>
</dbReference>
<dbReference type="PANTHER" id="PTHR10587:SF133">
    <property type="entry name" value="CHITIN DEACETYLASE 1-RELATED"/>
    <property type="match status" value="1"/>
</dbReference>
<feature type="domain" description="NodB homology" evidence="3">
    <location>
        <begin position="15"/>
        <end position="196"/>
    </location>
</feature>
<dbReference type="AlphaFoldDB" id="E0IFB4"/>
<keyword evidence="5" id="KW-1185">Reference proteome</keyword>
<evidence type="ECO:0000256" key="2">
    <source>
        <dbReference type="ARBA" id="ARBA00022801"/>
    </source>
</evidence>
<dbReference type="PANTHER" id="PTHR10587">
    <property type="entry name" value="GLYCOSYL TRANSFERASE-RELATED"/>
    <property type="match status" value="1"/>
</dbReference>
<dbReference type="Proteomes" id="UP000005387">
    <property type="component" value="Unassembled WGS sequence"/>
</dbReference>
<keyword evidence="1" id="KW-0479">Metal-binding</keyword>
<gene>
    <name evidence="4" type="ORF">PaecuDRAFT_4355</name>
</gene>
<dbReference type="InterPro" id="IPR050248">
    <property type="entry name" value="Polysacc_deacetylase_ArnD"/>
</dbReference>
<dbReference type="EMBL" id="AEDD01000013">
    <property type="protein sequence ID" value="EFM08890.1"/>
    <property type="molecule type" value="Genomic_DNA"/>
</dbReference>
<dbReference type="eggNOG" id="COG0726">
    <property type="taxonomic scope" value="Bacteria"/>
</dbReference>
<organism evidence="4 5">
    <name type="scientific">Paenibacillus curdlanolyticus YK9</name>
    <dbReference type="NCBI Taxonomy" id="717606"/>
    <lineage>
        <taxon>Bacteria</taxon>
        <taxon>Bacillati</taxon>
        <taxon>Bacillota</taxon>
        <taxon>Bacilli</taxon>
        <taxon>Bacillales</taxon>
        <taxon>Paenibacillaceae</taxon>
        <taxon>Paenibacillus</taxon>
    </lineage>
</organism>
<dbReference type="GO" id="GO:0016810">
    <property type="term" value="F:hydrolase activity, acting on carbon-nitrogen (but not peptide) bonds"/>
    <property type="evidence" value="ECO:0007669"/>
    <property type="project" value="InterPro"/>
</dbReference>
<keyword evidence="2" id="KW-0378">Hydrolase</keyword>
<dbReference type="OrthoDB" id="2649545at2"/>
<dbReference type="STRING" id="717606.PaecuDRAFT_4355"/>
<name>E0IFB4_9BACL</name>
<dbReference type="InterPro" id="IPR011330">
    <property type="entry name" value="Glyco_hydro/deAcase_b/a-brl"/>
</dbReference>
<dbReference type="GO" id="GO:0046872">
    <property type="term" value="F:metal ion binding"/>
    <property type="evidence" value="ECO:0007669"/>
    <property type="project" value="UniProtKB-KW"/>
</dbReference>
<dbReference type="GO" id="GO:0016020">
    <property type="term" value="C:membrane"/>
    <property type="evidence" value="ECO:0007669"/>
    <property type="project" value="TreeGrafter"/>
</dbReference>
<evidence type="ECO:0000259" key="3">
    <source>
        <dbReference type="PROSITE" id="PS51677"/>
    </source>
</evidence>
<sequence>MNRPFIIDKVETSEKVIAFTFDDGPHPVYTAELLAIFRETAGKATFFMIGEQIEANRAIAEAVYAQGHELANHTYSHPYLTKLTRAEAADELNKTEQLIRSITHEAVQCFRPPYLDMNDDIASIAEEAGYTTIGALNLDARDWEEPGVAHIVRTTRAYAANGSILLFHDGYGDRSQTVEAVRTLVRELAADGYRLVTVRELLEKRRFEDG</sequence>
<reference evidence="4 5" key="1">
    <citation type="submission" date="2010-07" db="EMBL/GenBank/DDBJ databases">
        <title>The draft genome of Paenibacillus curdlanolyticus YK9.</title>
        <authorList>
            <consortium name="US DOE Joint Genome Institute (JGI-PGF)"/>
            <person name="Lucas S."/>
            <person name="Copeland A."/>
            <person name="Lapidus A."/>
            <person name="Cheng J.-F."/>
            <person name="Bruce D."/>
            <person name="Goodwin L."/>
            <person name="Pitluck S."/>
            <person name="Land M.L."/>
            <person name="Hauser L."/>
            <person name="Chang Y.-J."/>
            <person name="Jeffries C."/>
            <person name="Anderson I.J."/>
            <person name="Johnson E."/>
            <person name="Loganathan U."/>
            <person name="Mulhopadhyay B."/>
            <person name="Kyrpides N."/>
            <person name="Woyke T.J."/>
        </authorList>
    </citation>
    <scope>NUCLEOTIDE SEQUENCE [LARGE SCALE GENOMIC DNA]</scope>
    <source>
        <strain evidence="4 5">YK9</strain>
    </source>
</reference>
<evidence type="ECO:0000256" key="1">
    <source>
        <dbReference type="ARBA" id="ARBA00022723"/>
    </source>
</evidence>